<evidence type="ECO:0000256" key="5">
    <source>
        <dbReference type="SAM" id="MobiDB-lite"/>
    </source>
</evidence>
<dbReference type="EMBL" id="JAFEKC020000013">
    <property type="protein sequence ID" value="KAK0511287.1"/>
    <property type="molecule type" value="Genomic_DNA"/>
</dbReference>
<feature type="compositionally biased region" description="Polar residues" evidence="5">
    <location>
        <begin position="893"/>
        <end position="904"/>
    </location>
</feature>
<dbReference type="InterPro" id="IPR013083">
    <property type="entry name" value="Znf_RING/FYVE/PHD"/>
</dbReference>
<feature type="region of interest" description="Disordered" evidence="5">
    <location>
        <begin position="884"/>
        <end position="912"/>
    </location>
</feature>
<dbReference type="Gene3D" id="3.30.40.10">
    <property type="entry name" value="Zinc/RING finger domain, C3HC4 (zinc finger)"/>
    <property type="match status" value="1"/>
</dbReference>
<comment type="caution">
    <text evidence="7">The sequence shown here is derived from an EMBL/GenBank/DDBJ whole genome shotgun (WGS) entry which is preliminary data.</text>
</comment>
<dbReference type="PROSITE" id="PS50089">
    <property type="entry name" value="ZF_RING_2"/>
    <property type="match status" value="1"/>
</dbReference>
<dbReference type="GO" id="GO:0061630">
    <property type="term" value="F:ubiquitin protein ligase activity"/>
    <property type="evidence" value="ECO:0007669"/>
    <property type="project" value="TreeGrafter"/>
</dbReference>
<dbReference type="PANTHER" id="PTHR45969">
    <property type="entry name" value="RING ZINC FINGER PROTEIN-RELATED"/>
    <property type="match status" value="1"/>
</dbReference>
<dbReference type="SUPFAM" id="SSF57850">
    <property type="entry name" value="RING/U-box"/>
    <property type="match status" value="1"/>
</dbReference>
<dbReference type="PANTHER" id="PTHR45969:SF69">
    <property type="entry name" value="FINGER DOMAIN PROTEIN, PUTATIVE (AFU_ORTHOLOGUE AFUA_3G12190)-RELATED"/>
    <property type="match status" value="1"/>
</dbReference>
<accession>A0AA39V0S7</accession>
<evidence type="ECO:0000256" key="1">
    <source>
        <dbReference type="ARBA" id="ARBA00022723"/>
    </source>
</evidence>
<feature type="compositionally biased region" description="Polar residues" evidence="5">
    <location>
        <begin position="660"/>
        <end position="679"/>
    </location>
</feature>
<keyword evidence="2 4" id="KW-0863">Zinc-finger</keyword>
<evidence type="ECO:0000256" key="4">
    <source>
        <dbReference type="PROSITE-ProRule" id="PRU00175"/>
    </source>
</evidence>
<evidence type="ECO:0000256" key="2">
    <source>
        <dbReference type="ARBA" id="ARBA00022771"/>
    </source>
</evidence>
<feature type="compositionally biased region" description="Low complexity" evidence="5">
    <location>
        <begin position="201"/>
        <end position="210"/>
    </location>
</feature>
<proteinExistence type="predicted"/>
<feature type="region of interest" description="Disordered" evidence="5">
    <location>
        <begin position="602"/>
        <end position="748"/>
    </location>
</feature>
<protein>
    <recommendedName>
        <fullName evidence="6">RING-type domain-containing protein</fullName>
    </recommendedName>
</protein>
<keyword evidence="1" id="KW-0479">Metal-binding</keyword>
<dbReference type="GO" id="GO:0016567">
    <property type="term" value="P:protein ubiquitination"/>
    <property type="evidence" value="ECO:0007669"/>
    <property type="project" value="TreeGrafter"/>
</dbReference>
<dbReference type="CDD" id="cd16461">
    <property type="entry name" value="RING-H2_EL5-like"/>
    <property type="match status" value="1"/>
</dbReference>
<dbReference type="AlphaFoldDB" id="A0AA39V0S7"/>
<feature type="domain" description="RING-type" evidence="6">
    <location>
        <begin position="839"/>
        <end position="882"/>
    </location>
</feature>
<evidence type="ECO:0000313" key="7">
    <source>
        <dbReference type="EMBL" id="KAK0511287.1"/>
    </source>
</evidence>
<gene>
    <name evidence="7" type="ORF">JMJ35_005860</name>
</gene>
<feature type="compositionally biased region" description="Low complexity" evidence="5">
    <location>
        <begin position="133"/>
        <end position="148"/>
    </location>
</feature>
<reference evidence="7" key="1">
    <citation type="submission" date="2023-03" db="EMBL/GenBank/DDBJ databases">
        <title>Complete genome of Cladonia borealis.</title>
        <authorList>
            <person name="Park H."/>
        </authorList>
    </citation>
    <scope>NUCLEOTIDE SEQUENCE</scope>
    <source>
        <strain evidence="7">ANT050790</strain>
    </source>
</reference>
<feature type="compositionally biased region" description="Pro residues" evidence="5">
    <location>
        <begin position="643"/>
        <end position="653"/>
    </location>
</feature>
<feature type="region of interest" description="Disordered" evidence="5">
    <location>
        <begin position="1"/>
        <end position="72"/>
    </location>
</feature>
<feature type="region of interest" description="Disordered" evidence="5">
    <location>
        <begin position="126"/>
        <end position="265"/>
    </location>
</feature>
<name>A0AA39V0S7_9LECA</name>
<feature type="region of interest" description="Disordered" evidence="5">
    <location>
        <begin position="457"/>
        <end position="478"/>
    </location>
</feature>
<dbReference type="GO" id="GO:0008270">
    <property type="term" value="F:zinc ion binding"/>
    <property type="evidence" value="ECO:0007669"/>
    <property type="project" value="UniProtKB-KW"/>
</dbReference>
<feature type="compositionally biased region" description="Polar residues" evidence="5">
    <location>
        <begin position="178"/>
        <end position="195"/>
    </location>
</feature>
<dbReference type="InterPro" id="IPR001841">
    <property type="entry name" value="Znf_RING"/>
</dbReference>
<dbReference type="Pfam" id="PF13639">
    <property type="entry name" value="zf-RING_2"/>
    <property type="match status" value="1"/>
</dbReference>
<feature type="compositionally biased region" description="Polar residues" evidence="5">
    <location>
        <begin position="46"/>
        <end position="72"/>
    </location>
</feature>
<feature type="region of interest" description="Disordered" evidence="5">
    <location>
        <begin position="494"/>
        <end position="527"/>
    </location>
</feature>
<evidence type="ECO:0000256" key="3">
    <source>
        <dbReference type="ARBA" id="ARBA00022833"/>
    </source>
</evidence>
<feature type="region of interest" description="Disordered" evidence="5">
    <location>
        <begin position="282"/>
        <end position="338"/>
    </location>
</feature>
<feature type="compositionally biased region" description="Basic and acidic residues" evidence="5">
    <location>
        <begin position="8"/>
        <end position="33"/>
    </location>
</feature>
<keyword evidence="3" id="KW-0862">Zinc</keyword>
<dbReference type="Proteomes" id="UP001166286">
    <property type="component" value="Unassembled WGS sequence"/>
</dbReference>
<feature type="compositionally biased region" description="Polar residues" evidence="5">
    <location>
        <begin position="615"/>
        <end position="634"/>
    </location>
</feature>
<evidence type="ECO:0000313" key="8">
    <source>
        <dbReference type="Proteomes" id="UP001166286"/>
    </source>
</evidence>
<sequence length="912" mass="99134">MGQSASTQREEFNNRDSRRLSQLLDRDVRERSTSGRPTTRAWATARQMTDHSNAASSLSPTPAQDSHSSQPIATFSRQISTQSIPILRGGAGGNSTDISTRDDVFYERHEERASTQMEDLDNRDGQITHITASPMPRRSSRISRLSSMVMPRYTTNEASGDGEQDPGVGRSWRRRLSNTDPTRTSPHTQGQSSHRLSLFGSFTPRSSTSPRSRRPRERATISRPFPLSPDASLPPSGFATAPLREAPPTTVTRTAPHDPPSRLWSIRDGSRLARVRRSISSPFESLLPTPQRSQAPVSTTQAPPQRPQRLTPTHDPDFRLPSLDGADAGGETASLEPDPMLSVNRERRFSAIPTVSESPERTVSRVDVPTWTERWAERGSVGRREGRRMPTMLRGRSSRLIRRDNEGPLPRILHLAATAIAAQLSGTPEQPPDMQAIGHDDLDGSLQNLFRTLQNASNITGETRPHDDNDTARPPGTLPPLNFLRVFRFVSQSSNTAAQPSDGAGGRARAEHSSGTNDDTPDDQDSRTVTLVVVGVRSVPSDRIGQEDTAAAEPSLDALLNLPALAPSANVLRNGAGSLLRHANGRSRFPNRRRASIPGIATFPANYDSQRHQRTLSASSHQGSGEATPATGSATPLVISESPPGPHPPPSTPAEPGLSAYSSAATTPSRRPSSASAIQQPPIPPRDIATQNLREAGILPSDDQPSRVQQRRRSDSEFARHRDLGLGAARRNGVVEPDEVDTGDPPASGSRSWLIYVVGTNLSEDHPALTTPSLFTDNPTYEDMLLLSSLLGPAKPPVASREDVASALGTYRIERSGDGLIAVATEDIDQIRIGPSERCLVCLEDYQAEEELRQLTKCTHMFHRECIDQWLTIGRNSCPLCRGQGIDEKKESQPAQPEGPQSSGPNPPEVMA</sequence>
<dbReference type="SMART" id="SM00184">
    <property type="entry name" value="RING"/>
    <property type="match status" value="1"/>
</dbReference>
<evidence type="ECO:0000259" key="6">
    <source>
        <dbReference type="PROSITE" id="PS50089"/>
    </source>
</evidence>
<keyword evidence="8" id="KW-1185">Reference proteome</keyword>
<feature type="compositionally biased region" description="Polar residues" evidence="5">
    <location>
        <begin position="282"/>
        <end position="311"/>
    </location>
</feature>
<organism evidence="7 8">
    <name type="scientific">Cladonia borealis</name>
    <dbReference type="NCBI Taxonomy" id="184061"/>
    <lineage>
        <taxon>Eukaryota</taxon>
        <taxon>Fungi</taxon>
        <taxon>Dikarya</taxon>
        <taxon>Ascomycota</taxon>
        <taxon>Pezizomycotina</taxon>
        <taxon>Lecanoromycetes</taxon>
        <taxon>OSLEUM clade</taxon>
        <taxon>Lecanoromycetidae</taxon>
        <taxon>Lecanorales</taxon>
        <taxon>Lecanorineae</taxon>
        <taxon>Cladoniaceae</taxon>
        <taxon>Cladonia</taxon>
    </lineage>
</organism>
<feature type="compositionally biased region" description="Basic and acidic residues" evidence="5">
    <location>
        <begin position="712"/>
        <end position="724"/>
    </location>
</feature>